<dbReference type="Proteomes" id="UP001283361">
    <property type="component" value="Unassembled WGS sequence"/>
</dbReference>
<sequence length="81" mass="9228">MPRIDSRYIPCRELILPTVHAENGSSLHSMPRMDPPYIPCREWILLIFHAEKGSSPPSITVFTLFENSMKVDEPDNSTNLS</sequence>
<dbReference type="EMBL" id="JAWDGP010004208">
    <property type="protein sequence ID" value="KAK3766589.1"/>
    <property type="molecule type" value="Genomic_DNA"/>
</dbReference>
<evidence type="ECO:0000313" key="1">
    <source>
        <dbReference type="EMBL" id="KAK3766589.1"/>
    </source>
</evidence>
<evidence type="ECO:0000313" key="2">
    <source>
        <dbReference type="Proteomes" id="UP001283361"/>
    </source>
</evidence>
<comment type="caution">
    <text evidence="1">The sequence shown here is derived from an EMBL/GenBank/DDBJ whole genome shotgun (WGS) entry which is preliminary data.</text>
</comment>
<dbReference type="AlphaFoldDB" id="A0AAE1DDD7"/>
<accession>A0AAE1DDD7</accession>
<proteinExistence type="predicted"/>
<keyword evidence="2" id="KW-1185">Reference proteome</keyword>
<protein>
    <submittedName>
        <fullName evidence="1">Uncharacterized protein</fullName>
    </submittedName>
</protein>
<organism evidence="1 2">
    <name type="scientific">Elysia crispata</name>
    <name type="common">lettuce slug</name>
    <dbReference type="NCBI Taxonomy" id="231223"/>
    <lineage>
        <taxon>Eukaryota</taxon>
        <taxon>Metazoa</taxon>
        <taxon>Spiralia</taxon>
        <taxon>Lophotrochozoa</taxon>
        <taxon>Mollusca</taxon>
        <taxon>Gastropoda</taxon>
        <taxon>Heterobranchia</taxon>
        <taxon>Euthyneura</taxon>
        <taxon>Panpulmonata</taxon>
        <taxon>Sacoglossa</taxon>
        <taxon>Placobranchoidea</taxon>
        <taxon>Plakobranchidae</taxon>
        <taxon>Elysia</taxon>
    </lineage>
</organism>
<gene>
    <name evidence="1" type="ORF">RRG08_042369</name>
</gene>
<name>A0AAE1DDD7_9GAST</name>
<reference evidence="1" key="1">
    <citation type="journal article" date="2023" name="G3 (Bethesda)">
        <title>A reference genome for the long-term kleptoplast-retaining sea slug Elysia crispata morphotype clarki.</title>
        <authorList>
            <person name="Eastman K.E."/>
            <person name="Pendleton A.L."/>
            <person name="Shaikh M.A."/>
            <person name="Suttiyut T."/>
            <person name="Ogas R."/>
            <person name="Tomko P."/>
            <person name="Gavelis G."/>
            <person name="Widhalm J.R."/>
            <person name="Wisecaver J.H."/>
        </authorList>
    </citation>
    <scope>NUCLEOTIDE SEQUENCE</scope>
    <source>
        <strain evidence="1">ECLA1</strain>
    </source>
</reference>